<accession>A0A8T9C9U2</accession>
<evidence type="ECO:0000256" key="13">
    <source>
        <dbReference type="ARBA" id="ARBA00023326"/>
    </source>
</evidence>
<dbReference type="EC" id="3.2.1.1" evidence="4"/>
<dbReference type="SMART" id="SM01065">
    <property type="entry name" value="CBM_2"/>
    <property type="match status" value="1"/>
</dbReference>
<gene>
    <name evidence="17" type="primary">amy3</name>
    <name evidence="17" type="ORF">LSUE1_G003626</name>
</gene>
<dbReference type="PANTHER" id="PTHR10357">
    <property type="entry name" value="ALPHA-AMYLASE FAMILY MEMBER"/>
    <property type="match status" value="1"/>
</dbReference>
<organism evidence="17 18">
    <name type="scientific">Lachnellula suecica</name>
    <dbReference type="NCBI Taxonomy" id="602035"/>
    <lineage>
        <taxon>Eukaryota</taxon>
        <taxon>Fungi</taxon>
        <taxon>Dikarya</taxon>
        <taxon>Ascomycota</taxon>
        <taxon>Pezizomycotina</taxon>
        <taxon>Leotiomycetes</taxon>
        <taxon>Helotiales</taxon>
        <taxon>Lachnaceae</taxon>
        <taxon>Lachnellula</taxon>
    </lineage>
</organism>
<keyword evidence="9" id="KW-1015">Disulfide bond</keyword>
<dbReference type="Proteomes" id="UP000469558">
    <property type="component" value="Unassembled WGS sequence"/>
</dbReference>
<keyword evidence="7" id="KW-0378">Hydrolase</keyword>
<feature type="chain" id="PRO_5035784057" description="alpha-amylase" evidence="15">
    <location>
        <begin position="18"/>
        <end position="638"/>
    </location>
</feature>
<dbReference type="SUPFAM" id="SSF51445">
    <property type="entry name" value="(Trans)glycosidases"/>
    <property type="match status" value="1"/>
</dbReference>
<evidence type="ECO:0000256" key="4">
    <source>
        <dbReference type="ARBA" id="ARBA00012595"/>
    </source>
</evidence>
<dbReference type="FunFam" id="3.20.20.80:FF:000120">
    <property type="entry name" value="Alpha-amylase A"/>
    <property type="match status" value="1"/>
</dbReference>
<dbReference type="FunFam" id="2.60.40.10:FF:000552">
    <property type="entry name" value="Related to glucoamylase"/>
    <property type="match status" value="1"/>
</dbReference>
<dbReference type="InterPro" id="IPR013784">
    <property type="entry name" value="Carb-bd-like_fold"/>
</dbReference>
<evidence type="ECO:0000256" key="1">
    <source>
        <dbReference type="ARBA" id="ARBA00000548"/>
    </source>
</evidence>
<dbReference type="GO" id="GO:0005509">
    <property type="term" value="F:calcium ion binding"/>
    <property type="evidence" value="ECO:0007669"/>
    <property type="project" value="InterPro"/>
</dbReference>
<dbReference type="GO" id="GO:0004556">
    <property type="term" value="F:alpha-amylase activity"/>
    <property type="evidence" value="ECO:0007669"/>
    <property type="project" value="UniProtKB-EC"/>
</dbReference>
<dbReference type="InterPro" id="IPR013780">
    <property type="entry name" value="Glyco_hydro_b"/>
</dbReference>
<evidence type="ECO:0000256" key="15">
    <source>
        <dbReference type="SAM" id="SignalP"/>
    </source>
</evidence>
<evidence type="ECO:0000313" key="18">
    <source>
        <dbReference type="Proteomes" id="UP000469558"/>
    </source>
</evidence>
<evidence type="ECO:0000256" key="12">
    <source>
        <dbReference type="ARBA" id="ARBA00023295"/>
    </source>
</evidence>
<dbReference type="InterPro" id="IPR017853">
    <property type="entry name" value="GH"/>
</dbReference>
<evidence type="ECO:0000256" key="14">
    <source>
        <dbReference type="SAM" id="MobiDB-lite"/>
    </source>
</evidence>
<dbReference type="EMBL" id="QGMK01000313">
    <property type="protein sequence ID" value="TVY82475.1"/>
    <property type="molecule type" value="Genomic_DNA"/>
</dbReference>
<dbReference type="InterPro" id="IPR006047">
    <property type="entry name" value="GH13_cat_dom"/>
</dbReference>
<dbReference type="Gene3D" id="3.20.20.80">
    <property type="entry name" value="Glycosidases"/>
    <property type="match status" value="1"/>
</dbReference>
<feature type="region of interest" description="Disordered" evidence="14">
    <location>
        <begin position="505"/>
        <end position="528"/>
    </location>
</feature>
<dbReference type="CDD" id="cd11319">
    <property type="entry name" value="AmyAc_euk_AmyA"/>
    <property type="match status" value="1"/>
</dbReference>
<dbReference type="Pfam" id="PF00128">
    <property type="entry name" value="Alpha-amylase"/>
    <property type="match status" value="1"/>
</dbReference>
<keyword evidence="18" id="KW-1185">Reference proteome</keyword>
<evidence type="ECO:0000256" key="5">
    <source>
        <dbReference type="ARBA" id="ARBA00022723"/>
    </source>
</evidence>
<dbReference type="GO" id="GO:0000272">
    <property type="term" value="P:polysaccharide catabolic process"/>
    <property type="evidence" value="ECO:0007669"/>
    <property type="project" value="UniProtKB-KW"/>
</dbReference>
<evidence type="ECO:0000256" key="11">
    <source>
        <dbReference type="ARBA" id="ARBA00023277"/>
    </source>
</evidence>
<dbReference type="InterPro" id="IPR015340">
    <property type="entry name" value="A_amylase_C_dom"/>
</dbReference>
<comment type="caution">
    <text evidence="17">The sequence shown here is derived from an EMBL/GenBank/DDBJ whole genome shotgun (WGS) entry which is preliminary data.</text>
</comment>
<evidence type="ECO:0000256" key="2">
    <source>
        <dbReference type="ARBA" id="ARBA00001913"/>
    </source>
</evidence>
<feature type="domain" description="CBM20" evidence="16">
    <location>
        <begin position="531"/>
        <end position="638"/>
    </location>
</feature>
<sequence length="638" mass="68057">MLLSTITLAALASAVSALSPAEWRGQSVYQVLTDRFARTDGSTTAACNAGDGVYCGGSWQGIINHLDYIQNMGFTAIWISPIVANLVGNTADGSAYHGYWAQDIYSVNRNFGTEDDLIALSTALHSRGMYLMIDVVTNHMGYLGCGTCVDYSIFNPFNTQSDYHDFCLIDYSNATSIKVCWEGDNTVSLPDLRTEDSNVLSVWESWITDLVSTYDIDGLRVDSAQQVDTAFFPPFQSAVAGVYIVGEVYQGDPAVVCPYQNYMSGVLNYPAYFWITQAFESTSGSISNLVNGINTMKSDCADTTLLGSFMENHDVARFPSYTSDLSLAKNAIAFTILADGIPIIYEGQEQHDSGSGVPYNREAIWLSGYSTTAPLYTWIASLNQIRNHAVYVDGGYVLYKAYPVYSDSSTIVMRKGDTGSQIISVFSNLGASGSSYTLNLPSSDTGFTASQALIEVMSCTAYTTDSSGNLAVAMASGLPRIFYPTAQLSGSGVSASFMLLVPPAERKSGSTSSTSASTTKTSTSTPTSTSCTAATSVAVTFNELVTTTYGETVKLSGNNSALGNWATGSAVTLSASQYTTANPLWSVTVSLAPGTVVQYKFIKVESSGSVTWEADPNHAYTVPASCATAATVSNSWQS</sequence>
<evidence type="ECO:0000256" key="3">
    <source>
        <dbReference type="ARBA" id="ARBA00008061"/>
    </source>
</evidence>
<dbReference type="Pfam" id="PF09260">
    <property type="entry name" value="A_amylase_dom_C"/>
    <property type="match status" value="1"/>
</dbReference>
<evidence type="ECO:0000259" key="16">
    <source>
        <dbReference type="PROSITE" id="PS51166"/>
    </source>
</evidence>
<keyword evidence="11" id="KW-0119">Carbohydrate metabolism</keyword>
<dbReference type="SUPFAM" id="SSF49452">
    <property type="entry name" value="Starch-binding domain-like"/>
    <property type="match status" value="1"/>
</dbReference>
<keyword evidence="10" id="KW-0325">Glycoprotein</keyword>
<keyword evidence="6 15" id="KW-0732">Signal</keyword>
<protein>
    <recommendedName>
        <fullName evidence="4">alpha-amylase</fullName>
        <ecNumber evidence="4">3.2.1.1</ecNumber>
    </recommendedName>
</protein>
<evidence type="ECO:0000256" key="7">
    <source>
        <dbReference type="ARBA" id="ARBA00022801"/>
    </source>
</evidence>
<proteinExistence type="inferred from homology"/>
<dbReference type="SUPFAM" id="SSF51011">
    <property type="entry name" value="Glycosyl hydrolase domain"/>
    <property type="match status" value="1"/>
</dbReference>
<dbReference type="OrthoDB" id="204980at2759"/>
<evidence type="ECO:0000313" key="17">
    <source>
        <dbReference type="EMBL" id="TVY82475.1"/>
    </source>
</evidence>
<dbReference type="CDD" id="cd05811">
    <property type="entry name" value="CBM20_glucoamylase"/>
    <property type="match status" value="1"/>
</dbReference>
<feature type="compositionally biased region" description="Low complexity" evidence="14">
    <location>
        <begin position="509"/>
        <end position="528"/>
    </location>
</feature>
<dbReference type="PANTHER" id="PTHR10357:SF215">
    <property type="entry name" value="ALPHA-AMYLASE 1"/>
    <property type="match status" value="1"/>
</dbReference>
<dbReference type="GO" id="GO:2001070">
    <property type="term" value="F:starch binding"/>
    <property type="evidence" value="ECO:0007669"/>
    <property type="project" value="InterPro"/>
</dbReference>
<dbReference type="InterPro" id="IPR034836">
    <property type="entry name" value="CBM20_glucoamylase"/>
</dbReference>
<comment type="catalytic activity">
    <reaction evidence="1">
        <text>Endohydrolysis of (1-&gt;4)-alpha-D-glucosidic linkages in polysaccharides containing three or more (1-&gt;4)-alpha-linked D-glucose units.</text>
        <dbReference type="EC" id="3.2.1.1"/>
    </reaction>
</comment>
<keyword evidence="8" id="KW-0106">Calcium</keyword>
<dbReference type="PROSITE" id="PS51166">
    <property type="entry name" value="CBM20"/>
    <property type="match status" value="1"/>
</dbReference>
<dbReference type="InterPro" id="IPR002044">
    <property type="entry name" value="CBM20"/>
</dbReference>
<evidence type="ECO:0000256" key="8">
    <source>
        <dbReference type="ARBA" id="ARBA00022837"/>
    </source>
</evidence>
<comment type="similarity">
    <text evidence="3">Belongs to the glycosyl hydrolase 13 family.</text>
</comment>
<reference evidence="17 18" key="1">
    <citation type="submission" date="2018-05" db="EMBL/GenBank/DDBJ databases">
        <title>Genome sequencing and assembly of the regulated plant pathogen Lachnellula willkommii and related sister species for the development of diagnostic species identification markers.</title>
        <authorList>
            <person name="Giroux E."/>
            <person name="Bilodeau G."/>
        </authorList>
    </citation>
    <scope>NUCLEOTIDE SEQUENCE [LARGE SCALE GENOMIC DNA]</scope>
    <source>
        <strain evidence="17 18">CBS 268.59</strain>
    </source>
</reference>
<keyword evidence="13" id="KW-0624">Polysaccharide degradation</keyword>
<evidence type="ECO:0000256" key="9">
    <source>
        <dbReference type="ARBA" id="ARBA00023157"/>
    </source>
</evidence>
<comment type="cofactor">
    <cofactor evidence="2">
        <name>Ca(2+)</name>
        <dbReference type="ChEBI" id="CHEBI:29108"/>
    </cofactor>
</comment>
<dbReference type="AlphaFoldDB" id="A0A8T9C9U2"/>
<keyword evidence="5" id="KW-0479">Metal-binding</keyword>
<dbReference type="Gene3D" id="2.60.40.1180">
    <property type="entry name" value="Golgi alpha-mannosidase II"/>
    <property type="match status" value="1"/>
</dbReference>
<keyword evidence="12" id="KW-0326">Glycosidase</keyword>
<dbReference type="SMART" id="SM00642">
    <property type="entry name" value="Aamy"/>
    <property type="match status" value="1"/>
</dbReference>
<evidence type="ECO:0000256" key="6">
    <source>
        <dbReference type="ARBA" id="ARBA00022729"/>
    </source>
</evidence>
<name>A0A8T9C9U2_9HELO</name>
<dbReference type="Gene3D" id="2.60.40.10">
    <property type="entry name" value="Immunoglobulins"/>
    <property type="match status" value="1"/>
</dbReference>
<dbReference type="InterPro" id="IPR013783">
    <property type="entry name" value="Ig-like_fold"/>
</dbReference>
<feature type="signal peptide" evidence="15">
    <location>
        <begin position="1"/>
        <end position="17"/>
    </location>
</feature>
<dbReference type="Pfam" id="PF00686">
    <property type="entry name" value="CBM_20"/>
    <property type="match status" value="1"/>
</dbReference>
<evidence type="ECO:0000256" key="10">
    <source>
        <dbReference type="ARBA" id="ARBA00023180"/>
    </source>
</evidence>